<dbReference type="PROSITE" id="PS50005">
    <property type="entry name" value="TPR"/>
    <property type="match status" value="2"/>
</dbReference>
<proteinExistence type="predicted"/>
<gene>
    <name evidence="4" type="ORF">EV385_0921</name>
</gene>
<dbReference type="SMART" id="SM00028">
    <property type="entry name" value="TPR"/>
    <property type="match status" value="6"/>
</dbReference>
<organism evidence="4 5">
    <name type="scientific">Krasilnikovia cinnamomea</name>
    <dbReference type="NCBI Taxonomy" id="349313"/>
    <lineage>
        <taxon>Bacteria</taxon>
        <taxon>Bacillati</taxon>
        <taxon>Actinomycetota</taxon>
        <taxon>Actinomycetes</taxon>
        <taxon>Micromonosporales</taxon>
        <taxon>Micromonosporaceae</taxon>
        <taxon>Krasilnikovia</taxon>
    </lineage>
</organism>
<dbReference type="PANTHER" id="PTHR44858:SF1">
    <property type="entry name" value="UDP-N-ACETYLGLUCOSAMINE--PEPTIDE N-ACETYLGLUCOSAMINYLTRANSFERASE SPINDLY-RELATED"/>
    <property type="match status" value="1"/>
</dbReference>
<keyword evidence="5" id="KW-1185">Reference proteome</keyword>
<name>A0A4Q7ZGD0_9ACTN</name>
<dbReference type="InterPro" id="IPR050498">
    <property type="entry name" value="Ycf3"/>
</dbReference>
<dbReference type="AlphaFoldDB" id="A0A4Q7ZGD0"/>
<dbReference type="Proteomes" id="UP000292564">
    <property type="component" value="Unassembled WGS sequence"/>
</dbReference>
<accession>A0A4Q7ZGD0</accession>
<evidence type="ECO:0000256" key="3">
    <source>
        <dbReference type="PROSITE-ProRule" id="PRU00339"/>
    </source>
</evidence>
<evidence type="ECO:0000256" key="2">
    <source>
        <dbReference type="ARBA" id="ARBA00022803"/>
    </source>
</evidence>
<reference evidence="4 5" key="1">
    <citation type="submission" date="2019-02" db="EMBL/GenBank/DDBJ databases">
        <title>Sequencing the genomes of 1000 actinobacteria strains.</title>
        <authorList>
            <person name="Klenk H.-P."/>
        </authorList>
    </citation>
    <scope>NUCLEOTIDE SEQUENCE [LARGE SCALE GENOMIC DNA]</scope>
    <source>
        <strain evidence="4 5">DSM 45162</strain>
    </source>
</reference>
<dbReference type="InterPro" id="IPR013105">
    <property type="entry name" value="TPR_2"/>
</dbReference>
<dbReference type="Pfam" id="PF07719">
    <property type="entry name" value="TPR_2"/>
    <property type="match status" value="1"/>
</dbReference>
<feature type="repeat" description="TPR" evidence="3">
    <location>
        <begin position="387"/>
        <end position="420"/>
    </location>
</feature>
<evidence type="ECO:0000313" key="5">
    <source>
        <dbReference type="Proteomes" id="UP000292564"/>
    </source>
</evidence>
<sequence length="439" mass="46269">MRGRWTMRWVLVSLLAVAALMSAGVVLGPTRTGEPGRPADAAAPAAATHDLDAYVARTTAHLRQVPGDWQSWAQLGMAHVQLARLSYDPAHYPAAAAALRRSLRVRPTDNAAALTGLGALAAAQHDFRGALRHARGAVAADRYSADAYGVLTDAYVELGRYREATAAVQRMLDLRPDTGSFARASYLFELHGDTARATRLMRQALDVATGPGDITFALLHLGELAFNAGDLTTAAARFGEGLARTPGQPALLAGRARVAAARGDLAGALTDLRAATAALPTVDHLVTQSEVLSAAGDRAAAARTDELVRVGARLPGVTPASTDIDLVLFYADHGAAADAVAKGRALLAARPSVSVETAYAWALHAAGRDREALAHANRGLRLGTRDAKAHYYRGMIRLALHDRDGARADLRRALAINPYFSLRYGPAARQALTTLGGRA</sequence>
<dbReference type="EMBL" id="SHKY01000001">
    <property type="protein sequence ID" value="RZU49185.1"/>
    <property type="molecule type" value="Genomic_DNA"/>
</dbReference>
<comment type="caution">
    <text evidence="4">The sequence shown here is derived from an EMBL/GenBank/DDBJ whole genome shotgun (WGS) entry which is preliminary data.</text>
</comment>
<dbReference type="PANTHER" id="PTHR44858">
    <property type="entry name" value="TETRATRICOPEPTIDE REPEAT PROTEIN 6"/>
    <property type="match status" value="1"/>
</dbReference>
<evidence type="ECO:0000256" key="1">
    <source>
        <dbReference type="ARBA" id="ARBA00022737"/>
    </source>
</evidence>
<dbReference type="InterPro" id="IPR019734">
    <property type="entry name" value="TPR_rpt"/>
</dbReference>
<feature type="repeat" description="TPR" evidence="3">
    <location>
        <begin position="145"/>
        <end position="178"/>
    </location>
</feature>
<dbReference type="Gene3D" id="1.25.40.10">
    <property type="entry name" value="Tetratricopeptide repeat domain"/>
    <property type="match status" value="2"/>
</dbReference>
<dbReference type="RefSeq" id="WP_165449387.1">
    <property type="nucleotide sequence ID" value="NZ_SHKY01000001.1"/>
</dbReference>
<protein>
    <submittedName>
        <fullName evidence="4">Tetratricopeptide repeat protein</fullName>
    </submittedName>
</protein>
<dbReference type="InterPro" id="IPR011990">
    <property type="entry name" value="TPR-like_helical_dom_sf"/>
</dbReference>
<keyword evidence="1" id="KW-0677">Repeat</keyword>
<evidence type="ECO:0000313" key="4">
    <source>
        <dbReference type="EMBL" id="RZU49185.1"/>
    </source>
</evidence>
<keyword evidence="2 3" id="KW-0802">TPR repeat</keyword>
<dbReference type="SUPFAM" id="SSF48452">
    <property type="entry name" value="TPR-like"/>
    <property type="match status" value="2"/>
</dbReference>
<dbReference type="Pfam" id="PF14559">
    <property type="entry name" value="TPR_19"/>
    <property type="match status" value="1"/>
</dbReference>